<protein>
    <submittedName>
        <fullName evidence="2">Uncharacterized protein</fullName>
    </submittedName>
</protein>
<evidence type="ECO:0000313" key="2">
    <source>
        <dbReference type="EMBL" id="EHQ03193.1"/>
    </source>
</evidence>
<dbReference type="AlphaFoldDB" id="H2BXY7"/>
<evidence type="ECO:0000313" key="3">
    <source>
        <dbReference type="Proteomes" id="UP000003844"/>
    </source>
</evidence>
<dbReference type="HOGENOM" id="CLU_2953994_0_0_10"/>
<name>H2BXY7_GILLR</name>
<feature type="compositionally biased region" description="Polar residues" evidence="1">
    <location>
        <begin position="23"/>
        <end position="33"/>
    </location>
</feature>
<sequence>MTTPVYEYPCFAEKWNPKECISQDGNLSKSNVHNKYDQEHGIRNSPGIKKGPSQKEKAA</sequence>
<reference evidence="3" key="1">
    <citation type="journal article" date="2012" name="Stand. Genomic Sci.">
        <title>Genome sequence of the Antarctic rhodopsins-containing flavobacterium Gillisia limnaea type strain (R-8282(T)).</title>
        <authorList>
            <person name="Riedel T."/>
            <person name="Held B."/>
            <person name="Nolan M."/>
            <person name="Lucas S."/>
            <person name="Lapidus A."/>
            <person name="Tice H."/>
            <person name="Del Rio T.G."/>
            <person name="Cheng J.F."/>
            <person name="Han C."/>
            <person name="Tapia R."/>
            <person name="Goodwin L.A."/>
            <person name="Pitluck S."/>
            <person name="Liolios K."/>
            <person name="Mavromatis K."/>
            <person name="Pagani I."/>
            <person name="Ivanova N."/>
            <person name="Mikhailova N."/>
            <person name="Pati A."/>
            <person name="Chen A."/>
            <person name="Palaniappan K."/>
            <person name="Land M."/>
            <person name="Rohde M."/>
            <person name="Tindall B.J."/>
            <person name="Detter J.C."/>
            <person name="Goker M."/>
            <person name="Bristow J."/>
            <person name="Eisen J.A."/>
            <person name="Markowitz V."/>
            <person name="Hugenholtz P."/>
            <person name="Kyrpides N.C."/>
            <person name="Klenk H.P."/>
            <person name="Woyke T."/>
        </authorList>
    </citation>
    <scope>NUCLEOTIDE SEQUENCE [LARGE SCALE GENOMIC DNA]</scope>
    <source>
        <strain evidence="3">DSM 15749 / LMG 21470 / R-8282</strain>
    </source>
</reference>
<dbReference type="Proteomes" id="UP000003844">
    <property type="component" value="Unassembled WGS sequence"/>
</dbReference>
<feature type="region of interest" description="Disordered" evidence="1">
    <location>
        <begin position="20"/>
        <end position="59"/>
    </location>
</feature>
<proteinExistence type="predicted"/>
<dbReference type="EMBL" id="JH594606">
    <property type="protein sequence ID" value="EHQ03193.1"/>
    <property type="molecule type" value="Genomic_DNA"/>
</dbReference>
<keyword evidence="3" id="KW-1185">Reference proteome</keyword>
<gene>
    <name evidence="2" type="ORF">Gilli_2575</name>
</gene>
<dbReference type="RefSeq" id="WP_006989500.1">
    <property type="nucleotide sequence ID" value="NZ_JH594606.1"/>
</dbReference>
<evidence type="ECO:0000256" key="1">
    <source>
        <dbReference type="SAM" id="MobiDB-lite"/>
    </source>
</evidence>
<accession>H2BXY7</accession>
<organism evidence="2 3">
    <name type="scientific">Gillisia limnaea (strain DSM 15749 / LMG 21470 / R-8282)</name>
    <dbReference type="NCBI Taxonomy" id="865937"/>
    <lineage>
        <taxon>Bacteria</taxon>
        <taxon>Pseudomonadati</taxon>
        <taxon>Bacteroidota</taxon>
        <taxon>Flavobacteriia</taxon>
        <taxon>Flavobacteriales</taxon>
        <taxon>Flavobacteriaceae</taxon>
        <taxon>Gillisia</taxon>
    </lineage>
</organism>